<proteinExistence type="predicted"/>
<sequence>GWPLPCLLVQRGPAVTRRLRYMDGLRRSPSFIKHAAAARHRIDLAKEAGWHADHFISLPQPQITVVVASQGPAVTADITVTHLRRQRS</sequence>
<comment type="caution">
    <text evidence="1">The sequence shown here is derived from an EMBL/GenBank/DDBJ whole genome shotgun (WGS) entry which is preliminary data.</text>
</comment>
<reference evidence="1 2" key="1">
    <citation type="submission" date="2024-05" db="EMBL/GenBank/DDBJ databases">
        <title>A high-quality chromosomal-level genome assembly of Topmouth culter (Culter alburnus).</title>
        <authorList>
            <person name="Zhao H."/>
        </authorList>
    </citation>
    <scope>NUCLEOTIDE SEQUENCE [LARGE SCALE GENOMIC DNA]</scope>
    <source>
        <strain evidence="1">CATC2023</strain>
        <tissue evidence="1">Muscle</tissue>
    </source>
</reference>
<gene>
    <name evidence="1" type="ORF">ABG768_025288</name>
</gene>
<feature type="non-terminal residue" evidence="1">
    <location>
        <position position="1"/>
    </location>
</feature>
<evidence type="ECO:0000313" key="1">
    <source>
        <dbReference type="EMBL" id="KAK9971950.1"/>
    </source>
</evidence>
<organism evidence="1 2">
    <name type="scientific">Culter alburnus</name>
    <name type="common">Topmouth culter</name>
    <dbReference type="NCBI Taxonomy" id="194366"/>
    <lineage>
        <taxon>Eukaryota</taxon>
        <taxon>Metazoa</taxon>
        <taxon>Chordata</taxon>
        <taxon>Craniata</taxon>
        <taxon>Vertebrata</taxon>
        <taxon>Euteleostomi</taxon>
        <taxon>Actinopterygii</taxon>
        <taxon>Neopterygii</taxon>
        <taxon>Teleostei</taxon>
        <taxon>Ostariophysi</taxon>
        <taxon>Cypriniformes</taxon>
        <taxon>Xenocyprididae</taxon>
        <taxon>Xenocypridinae</taxon>
        <taxon>Culter</taxon>
    </lineage>
</organism>
<dbReference type="EMBL" id="JAWDJR010000007">
    <property type="protein sequence ID" value="KAK9971950.1"/>
    <property type="molecule type" value="Genomic_DNA"/>
</dbReference>
<name>A0AAW2AH63_CULAL</name>
<evidence type="ECO:0000313" key="2">
    <source>
        <dbReference type="Proteomes" id="UP001479290"/>
    </source>
</evidence>
<accession>A0AAW2AH63</accession>
<protein>
    <submittedName>
        <fullName evidence="1">Uncharacterized protein</fullName>
    </submittedName>
</protein>
<dbReference type="Proteomes" id="UP001479290">
    <property type="component" value="Unassembled WGS sequence"/>
</dbReference>
<dbReference type="AlphaFoldDB" id="A0AAW2AH63"/>
<keyword evidence="2" id="KW-1185">Reference proteome</keyword>